<gene>
    <name evidence="2" type="ORF">V1477_006986</name>
</gene>
<dbReference type="EMBL" id="JAYRBN010000050">
    <property type="protein sequence ID" value="KAL2744444.1"/>
    <property type="molecule type" value="Genomic_DNA"/>
</dbReference>
<sequence length="82" mass="9674">MHSDGKFVEHVGIMFRLARIYVWCLIGRRRRKEDEEEEEEEEEEEKAEEEDEEGVEEEGKKEEEEEEKVGRSVGIKISSVSS</sequence>
<dbReference type="Proteomes" id="UP001607303">
    <property type="component" value="Unassembled WGS sequence"/>
</dbReference>
<reference evidence="2 3" key="1">
    <citation type="journal article" date="2024" name="Ann. Entomol. Soc. Am.">
        <title>Genomic analyses of the southern and eastern yellowjacket wasps (Hymenoptera: Vespidae) reveal evolutionary signatures of social life.</title>
        <authorList>
            <person name="Catto M.A."/>
            <person name="Caine P.B."/>
            <person name="Orr S.E."/>
            <person name="Hunt B.G."/>
            <person name="Goodisman M.A.D."/>
        </authorList>
    </citation>
    <scope>NUCLEOTIDE SEQUENCE [LARGE SCALE GENOMIC DNA]</scope>
    <source>
        <strain evidence="2">232</strain>
        <tissue evidence="2">Head and thorax</tissue>
    </source>
</reference>
<evidence type="ECO:0000256" key="1">
    <source>
        <dbReference type="SAM" id="MobiDB-lite"/>
    </source>
</evidence>
<feature type="region of interest" description="Disordered" evidence="1">
    <location>
        <begin position="30"/>
        <end position="82"/>
    </location>
</feature>
<keyword evidence="3" id="KW-1185">Reference proteome</keyword>
<evidence type="ECO:0000313" key="2">
    <source>
        <dbReference type="EMBL" id="KAL2744444.1"/>
    </source>
</evidence>
<evidence type="ECO:0000313" key="3">
    <source>
        <dbReference type="Proteomes" id="UP001607303"/>
    </source>
</evidence>
<name>A0ABD2CH85_VESMC</name>
<protein>
    <submittedName>
        <fullName evidence="2">Uncharacterized protein</fullName>
    </submittedName>
</protein>
<organism evidence="2 3">
    <name type="scientific">Vespula maculifrons</name>
    <name type="common">Eastern yellow jacket</name>
    <name type="synonym">Wasp</name>
    <dbReference type="NCBI Taxonomy" id="7453"/>
    <lineage>
        <taxon>Eukaryota</taxon>
        <taxon>Metazoa</taxon>
        <taxon>Ecdysozoa</taxon>
        <taxon>Arthropoda</taxon>
        <taxon>Hexapoda</taxon>
        <taxon>Insecta</taxon>
        <taxon>Pterygota</taxon>
        <taxon>Neoptera</taxon>
        <taxon>Endopterygota</taxon>
        <taxon>Hymenoptera</taxon>
        <taxon>Apocrita</taxon>
        <taxon>Aculeata</taxon>
        <taxon>Vespoidea</taxon>
        <taxon>Vespidae</taxon>
        <taxon>Vespinae</taxon>
        <taxon>Vespula</taxon>
    </lineage>
</organism>
<accession>A0ABD2CH85</accession>
<comment type="caution">
    <text evidence="2">The sequence shown here is derived from an EMBL/GenBank/DDBJ whole genome shotgun (WGS) entry which is preliminary data.</text>
</comment>
<feature type="compositionally biased region" description="Acidic residues" evidence="1">
    <location>
        <begin position="34"/>
        <end position="56"/>
    </location>
</feature>
<dbReference type="AlphaFoldDB" id="A0ABD2CH85"/>
<proteinExistence type="predicted"/>